<dbReference type="InterPro" id="IPR036849">
    <property type="entry name" value="Enolase-like_C_sf"/>
</dbReference>
<keyword evidence="1" id="KW-0456">Lyase</keyword>
<dbReference type="OrthoDB" id="9796450at2"/>
<dbReference type="InterPro" id="IPR013341">
    <property type="entry name" value="Mandelate_racemase_N_dom"/>
</dbReference>
<keyword evidence="2" id="KW-0732">Signal</keyword>
<gene>
    <name evidence="4" type="ORF">IX84_18240</name>
</gene>
<dbReference type="InterPro" id="IPR029017">
    <property type="entry name" value="Enolase-like_N"/>
</dbReference>
<evidence type="ECO:0000313" key="5">
    <source>
        <dbReference type="Proteomes" id="UP000029736"/>
    </source>
</evidence>
<dbReference type="SFLD" id="SFLDS00001">
    <property type="entry name" value="Enolase"/>
    <property type="match status" value="1"/>
</dbReference>
<dbReference type="SUPFAM" id="SSF54826">
    <property type="entry name" value="Enolase N-terminal domain-like"/>
    <property type="match status" value="1"/>
</dbReference>
<keyword evidence="5" id="KW-1185">Reference proteome</keyword>
<evidence type="ECO:0000256" key="2">
    <source>
        <dbReference type="SAM" id="SignalP"/>
    </source>
</evidence>
<dbReference type="STRING" id="1524460.IX84_18240"/>
<dbReference type="Gene3D" id="3.30.390.10">
    <property type="entry name" value="Enolase-like, N-terminal domain"/>
    <property type="match status" value="1"/>
</dbReference>
<dbReference type="SMART" id="SM00922">
    <property type="entry name" value="MR_MLE"/>
    <property type="match status" value="1"/>
</dbReference>
<dbReference type="EMBL" id="JPOS01000039">
    <property type="protein sequence ID" value="KGE86976.1"/>
    <property type="molecule type" value="Genomic_DNA"/>
</dbReference>
<feature type="chain" id="PRO_5001939874" description="Mandelate racemase/muconate lactonizing enzyme C-terminal domain-containing protein" evidence="2">
    <location>
        <begin position="27"/>
        <end position="401"/>
    </location>
</feature>
<dbReference type="GO" id="GO:0016829">
    <property type="term" value="F:lyase activity"/>
    <property type="evidence" value="ECO:0007669"/>
    <property type="project" value="UniProtKB-KW"/>
</dbReference>
<sequence>MMNRKDFLRFLGLGAIGSILPQTATAQLPAKPDDVRITDVACYRFKKANFVKVSTNTGINGWGESDGSNRDFTYLYIEKELKQYILGKNPFDSEAIWMEAYLKGLETGMSGLHPGSLAGIDNAIWDLKGKILGLPVHQLLGGNGKQKIRVYGSYGRDKGGYDYRSPQEMARIAADFVEQGYKAVKARLQIRQENVNPYPDDTFECVKVIRQAIGDDIRLFIDFNNGYTPAEATVMGRKLYEHFNIAALEEPVFQQDYAGLRQVVESLEIPVMAGEHEYSSWMVKELLEETGVEFVNIDLIKCGGITDCKKAAAIAHAYGKQVMVHNAKPTLATAASLQLLASIPNGARFQEYAGKREKEGYGNLLGLFDNYFRFEDGYLEVPQEPGLGLIVNEKAMEAERK</sequence>
<dbReference type="Pfam" id="PF02746">
    <property type="entry name" value="MR_MLE_N"/>
    <property type="match status" value="1"/>
</dbReference>
<evidence type="ECO:0000256" key="1">
    <source>
        <dbReference type="ARBA" id="ARBA00023239"/>
    </source>
</evidence>
<dbReference type="SUPFAM" id="SSF51604">
    <property type="entry name" value="Enolase C-terminal domain-like"/>
    <property type="match status" value="1"/>
</dbReference>
<name>A0A098S4M3_9BACT</name>
<feature type="signal peptide" evidence="2">
    <location>
        <begin position="1"/>
        <end position="26"/>
    </location>
</feature>
<dbReference type="GO" id="GO:0016854">
    <property type="term" value="F:racemase and epimerase activity"/>
    <property type="evidence" value="ECO:0007669"/>
    <property type="project" value="UniProtKB-ARBA"/>
</dbReference>
<evidence type="ECO:0000313" key="4">
    <source>
        <dbReference type="EMBL" id="KGE86976.1"/>
    </source>
</evidence>
<feature type="domain" description="Mandelate racemase/muconate lactonizing enzyme C-terminal" evidence="3">
    <location>
        <begin position="166"/>
        <end position="270"/>
    </location>
</feature>
<dbReference type="InterPro" id="IPR013342">
    <property type="entry name" value="Mandelate_racemase_C"/>
</dbReference>
<protein>
    <recommendedName>
        <fullName evidence="3">Mandelate racemase/muconate lactonizing enzyme C-terminal domain-containing protein</fullName>
    </recommendedName>
</protein>
<dbReference type="Gene3D" id="3.20.20.120">
    <property type="entry name" value="Enolase-like C-terminal domain"/>
    <property type="match status" value="1"/>
</dbReference>
<dbReference type="InterPro" id="IPR034593">
    <property type="entry name" value="DgoD-like"/>
</dbReference>
<dbReference type="PANTHER" id="PTHR48080:SF2">
    <property type="entry name" value="D-GALACTONATE DEHYDRATASE"/>
    <property type="match status" value="1"/>
</dbReference>
<dbReference type="InterPro" id="IPR029065">
    <property type="entry name" value="Enolase_C-like"/>
</dbReference>
<dbReference type="PANTHER" id="PTHR48080">
    <property type="entry name" value="D-GALACTONATE DEHYDRATASE-RELATED"/>
    <property type="match status" value="1"/>
</dbReference>
<dbReference type="Pfam" id="PF13378">
    <property type="entry name" value="MR_MLE_C"/>
    <property type="match status" value="1"/>
</dbReference>
<dbReference type="AlphaFoldDB" id="A0A098S4M3"/>
<organism evidence="4 5">
    <name type="scientific">Phaeodactylibacter xiamenensis</name>
    <dbReference type="NCBI Taxonomy" id="1524460"/>
    <lineage>
        <taxon>Bacteria</taxon>
        <taxon>Pseudomonadati</taxon>
        <taxon>Bacteroidota</taxon>
        <taxon>Saprospiria</taxon>
        <taxon>Saprospirales</taxon>
        <taxon>Haliscomenobacteraceae</taxon>
        <taxon>Phaeodactylibacter</taxon>
    </lineage>
</organism>
<dbReference type="RefSeq" id="WP_044223589.1">
    <property type="nucleotide sequence ID" value="NZ_JBKAGJ010000008.1"/>
</dbReference>
<dbReference type="SFLD" id="SFLDG00179">
    <property type="entry name" value="mandelate_racemase"/>
    <property type="match status" value="1"/>
</dbReference>
<reference evidence="4 5" key="1">
    <citation type="journal article" date="2014" name="Int. J. Syst. Evol. Microbiol.">
        <title>Phaeodactylibacter xiamenensis gen. nov., sp. nov., a member of the family Saprospiraceae isolated from the marine alga Phaeodactylum tricornutum.</title>
        <authorList>
            <person name="Chen Z.Jr."/>
            <person name="Lei X."/>
            <person name="Lai Q."/>
            <person name="Li Y."/>
            <person name="Zhang B."/>
            <person name="Zhang J."/>
            <person name="Zhang H."/>
            <person name="Yang L."/>
            <person name="Zheng W."/>
            <person name="Tian Y."/>
            <person name="Yu Z."/>
            <person name="Xu H.Jr."/>
            <person name="Zheng T."/>
        </authorList>
    </citation>
    <scope>NUCLEOTIDE SEQUENCE [LARGE SCALE GENOMIC DNA]</scope>
    <source>
        <strain evidence="4 5">KD52</strain>
    </source>
</reference>
<comment type="caution">
    <text evidence="4">The sequence shown here is derived from an EMBL/GenBank/DDBJ whole genome shotgun (WGS) entry which is preliminary data.</text>
</comment>
<dbReference type="Proteomes" id="UP000029736">
    <property type="component" value="Unassembled WGS sequence"/>
</dbReference>
<dbReference type="CDD" id="cd03316">
    <property type="entry name" value="MR_like"/>
    <property type="match status" value="1"/>
</dbReference>
<evidence type="ECO:0000259" key="3">
    <source>
        <dbReference type="SMART" id="SM00922"/>
    </source>
</evidence>
<accession>A0A098S4M3</accession>
<proteinExistence type="predicted"/>